<proteinExistence type="evidence at transcript level"/>
<accession>A0A2P2IC57</accession>
<dbReference type="EMBL" id="IACT01006736">
    <property type="protein sequence ID" value="LAC25860.1"/>
    <property type="molecule type" value="mRNA"/>
</dbReference>
<name>A0A2P2IC57_9CRUS</name>
<dbReference type="InterPro" id="IPR007248">
    <property type="entry name" value="Mpv17_PMP22"/>
</dbReference>
<protein>
    <recommendedName>
        <fullName evidence="6">Mitochondrial inner membrane protein Mpv17</fullName>
    </recommendedName>
</protein>
<reference evidence="8" key="2">
    <citation type="journal article" date="2018" name="Biosci. Biotechnol. Biochem.">
        <title>Polysaccharide hydrolase of the hadal zone amphipods Hirondellea gigas.</title>
        <authorList>
            <person name="Kobayashi H."/>
            <person name="Nagahama T."/>
            <person name="Arai W."/>
            <person name="Sasagawa Y."/>
            <person name="Umeda M."/>
            <person name="Hayashi T."/>
            <person name="Nikaido I."/>
            <person name="Watanabe H."/>
            <person name="Oguri K."/>
            <person name="Kitazato H."/>
            <person name="Fujioka K."/>
            <person name="Kido Y."/>
            <person name="Takami H."/>
        </authorList>
    </citation>
    <scope>NUCLEOTIDE SEQUENCE</scope>
    <source>
        <tissue evidence="8">Whole body</tissue>
    </source>
</reference>
<comment type="subcellular location">
    <subcellularLocation>
        <location evidence="1">Membrane</location>
        <topology evidence="1">Multi-pass membrane protein</topology>
    </subcellularLocation>
</comment>
<sequence length="159" mass="18533">MALGDITAQFMIERRSLEQYQWRRSANFFTIGTFMVGPCQKVWYYVLDKRFGSMGMKGILKKVLVDQAVFAPTFMLVGLSVYGVLQRKSVDEIKSMIRRDYTDIVLTGWMVWPAVQLCNFSLVPLQHQVLVVQSIALFWNTYLAWKINRESQKIPTHEQ</sequence>
<evidence type="ECO:0000256" key="1">
    <source>
        <dbReference type="ARBA" id="ARBA00004141"/>
    </source>
</evidence>
<evidence type="ECO:0000256" key="7">
    <source>
        <dbReference type="RuleBase" id="RU363053"/>
    </source>
</evidence>
<reference evidence="9" key="1">
    <citation type="submission" date="2017-11" db="EMBL/GenBank/DDBJ databases">
        <title>The sensing device of the deep-sea amphipod.</title>
        <authorList>
            <person name="Kobayashi H."/>
            <person name="Nagahama T."/>
            <person name="Arai W."/>
            <person name="Sasagawa Y."/>
            <person name="Umeda M."/>
            <person name="Hayashi T."/>
            <person name="Nikaido I."/>
            <person name="Watanabe H."/>
            <person name="Oguri K."/>
            <person name="Kitazato H."/>
            <person name="Fujioka K."/>
            <person name="Kido Y."/>
            <person name="Takami H."/>
        </authorList>
    </citation>
    <scope>NUCLEOTIDE SEQUENCE</scope>
    <source>
        <tissue evidence="9">Whole body</tissue>
    </source>
</reference>
<dbReference type="PANTHER" id="PTHR11266">
    <property type="entry name" value="PEROXISOMAL MEMBRANE PROTEIN 2, PXMP2 MPV17"/>
    <property type="match status" value="1"/>
</dbReference>
<dbReference type="Pfam" id="PF04117">
    <property type="entry name" value="Mpv17_PMP22"/>
    <property type="match status" value="1"/>
</dbReference>
<keyword evidence="3 7" id="KW-0812">Transmembrane</keyword>
<keyword evidence="4 7" id="KW-1133">Transmembrane helix</keyword>
<dbReference type="EMBL" id="IACF01006018">
    <property type="protein sequence ID" value="LAB71601.1"/>
    <property type="molecule type" value="mRNA"/>
</dbReference>
<dbReference type="AlphaFoldDB" id="A0A2P2IC57"/>
<evidence type="ECO:0000313" key="8">
    <source>
        <dbReference type="EMBL" id="LAB71601.1"/>
    </source>
</evidence>
<evidence type="ECO:0000256" key="2">
    <source>
        <dbReference type="ARBA" id="ARBA00006824"/>
    </source>
</evidence>
<keyword evidence="5 7" id="KW-0472">Membrane</keyword>
<dbReference type="GO" id="GO:0015267">
    <property type="term" value="F:channel activity"/>
    <property type="evidence" value="ECO:0007669"/>
    <property type="project" value="TreeGrafter"/>
</dbReference>
<evidence type="ECO:0000256" key="4">
    <source>
        <dbReference type="ARBA" id="ARBA00022989"/>
    </source>
</evidence>
<comment type="similarity">
    <text evidence="2 7">Belongs to the peroxisomal membrane protein PXMP2/4 family.</text>
</comment>
<dbReference type="GO" id="GO:0005739">
    <property type="term" value="C:mitochondrion"/>
    <property type="evidence" value="ECO:0007669"/>
    <property type="project" value="TreeGrafter"/>
</dbReference>
<feature type="transmembrane region" description="Helical" evidence="7">
    <location>
        <begin position="25"/>
        <end position="47"/>
    </location>
</feature>
<evidence type="ECO:0000256" key="6">
    <source>
        <dbReference type="ARBA" id="ARBA00049743"/>
    </source>
</evidence>
<dbReference type="GO" id="GO:0016020">
    <property type="term" value="C:membrane"/>
    <property type="evidence" value="ECO:0007669"/>
    <property type="project" value="UniProtKB-SubCell"/>
</dbReference>
<dbReference type="PANTHER" id="PTHR11266:SF17">
    <property type="entry name" value="PROTEIN MPV17"/>
    <property type="match status" value="1"/>
</dbReference>
<feature type="transmembrane region" description="Helical" evidence="7">
    <location>
        <begin position="67"/>
        <end position="85"/>
    </location>
</feature>
<evidence type="ECO:0000313" key="9">
    <source>
        <dbReference type="EMBL" id="LAC25860.1"/>
    </source>
</evidence>
<evidence type="ECO:0000256" key="5">
    <source>
        <dbReference type="ARBA" id="ARBA00023136"/>
    </source>
</evidence>
<evidence type="ECO:0000256" key="3">
    <source>
        <dbReference type="ARBA" id="ARBA00022692"/>
    </source>
</evidence>
<organism evidence="8">
    <name type="scientific">Hirondellea gigas</name>
    <dbReference type="NCBI Taxonomy" id="1518452"/>
    <lineage>
        <taxon>Eukaryota</taxon>
        <taxon>Metazoa</taxon>
        <taxon>Ecdysozoa</taxon>
        <taxon>Arthropoda</taxon>
        <taxon>Crustacea</taxon>
        <taxon>Multicrustacea</taxon>
        <taxon>Malacostraca</taxon>
        <taxon>Eumalacostraca</taxon>
        <taxon>Peracarida</taxon>
        <taxon>Amphipoda</taxon>
        <taxon>Amphilochidea</taxon>
        <taxon>Lysianassida</taxon>
        <taxon>Lysianassidira</taxon>
        <taxon>Lysianassoidea</taxon>
        <taxon>Lysianassidae</taxon>
        <taxon>Hirondellea</taxon>
    </lineage>
</organism>
<dbReference type="GO" id="GO:1901858">
    <property type="term" value="P:regulation of mitochondrial DNA metabolic process"/>
    <property type="evidence" value="ECO:0007669"/>
    <property type="project" value="TreeGrafter"/>
</dbReference>